<evidence type="ECO:0000313" key="8">
    <source>
        <dbReference type="Proteomes" id="UP000422221"/>
    </source>
</evidence>
<evidence type="ECO:0000256" key="2">
    <source>
        <dbReference type="ARBA" id="ARBA00022729"/>
    </source>
</evidence>
<organism evidence="7 8">
    <name type="scientific">Bacteroides salyersiae</name>
    <dbReference type="NCBI Taxonomy" id="291644"/>
    <lineage>
        <taxon>Bacteria</taxon>
        <taxon>Pseudomonadati</taxon>
        <taxon>Bacteroidota</taxon>
        <taxon>Bacteroidia</taxon>
        <taxon>Bacteroidales</taxon>
        <taxon>Bacteroidaceae</taxon>
        <taxon>Bacteroides</taxon>
    </lineage>
</organism>
<dbReference type="AlphaFoldDB" id="A0A7J4XCJ8"/>
<comment type="subcellular location">
    <subcellularLocation>
        <location evidence="1">Periplasm</location>
    </subcellularLocation>
</comment>
<protein>
    <recommendedName>
        <fullName evidence="9">Heparin-sulfate lyase N-terminal domain-containing protein</fullName>
    </recommendedName>
</protein>
<name>A0A7J4XCJ8_9BACE</name>
<evidence type="ECO:0008006" key="9">
    <source>
        <dbReference type="Google" id="ProtNLM"/>
    </source>
</evidence>
<dbReference type="Proteomes" id="UP000422221">
    <property type="component" value="Unassembled WGS sequence"/>
</dbReference>
<dbReference type="Gene3D" id="1.50.10.100">
    <property type="entry name" value="Chondroitin AC/alginate lyase"/>
    <property type="match status" value="1"/>
</dbReference>
<dbReference type="InterPro" id="IPR031680">
    <property type="entry name" value="Hepar_II_III_N"/>
</dbReference>
<gene>
    <name evidence="7" type="ORF">F3F73_22905</name>
</gene>
<feature type="domain" description="Heparin-sulfate lyase N-terminal" evidence="6">
    <location>
        <begin position="162"/>
        <end position="286"/>
    </location>
</feature>
<keyword evidence="4" id="KW-0456">Lyase</keyword>
<evidence type="ECO:0000256" key="3">
    <source>
        <dbReference type="ARBA" id="ARBA00022764"/>
    </source>
</evidence>
<dbReference type="Pfam" id="PF07940">
    <property type="entry name" value="Hepar_II_III_C"/>
    <property type="match status" value="1"/>
</dbReference>
<dbReference type="InterPro" id="IPR008929">
    <property type="entry name" value="Chondroitin_lyas"/>
</dbReference>
<dbReference type="InterPro" id="IPR012480">
    <property type="entry name" value="Hepar_II_III_C"/>
</dbReference>
<evidence type="ECO:0000313" key="7">
    <source>
        <dbReference type="EMBL" id="KAA3757005.1"/>
    </source>
</evidence>
<evidence type="ECO:0000259" key="5">
    <source>
        <dbReference type="Pfam" id="PF07940"/>
    </source>
</evidence>
<dbReference type="SUPFAM" id="SSF48230">
    <property type="entry name" value="Chondroitin AC/alginate lyase"/>
    <property type="match status" value="1"/>
</dbReference>
<dbReference type="PANTHER" id="PTHR39210:SF1">
    <property type="entry name" value="HEPARIN-SULFATE LYASE"/>
    <property type="match status" value="1"/>
</dbReference>
<dbReference type="GO" id="GO:0016829">
    <property type="term" value="F:lyase activity"/>
    <property type="evidence" value="ECO:0007669"/>
    <property type="project" value="UniProtKB-KW"/>
</dbReference>
<dbReference type="EMBL" id="VWMK01000038">
    <property type="protein sequence ID" value="KAA3757005.1"/>
    <property type="molecule type" value="Genomic_DNA"/>
</dbReference>
<keyword evidence="2" id="KW-0732">Signal</keyword>
<comment type="caution">
    <text evidence="7">The sequence shown here is derived from an EMBL/GenBank/DDBJ whole genome shotgun (WGS) entry which is preliminary data.</text>
</comment>
<proteinExistence type="predicted"/>
<accession>A0A7J4XCJ8</accession>
<feature type="domain" description="Heparinase II/III-like C-terminal" evidence="5">
    <location>
        <begin position="312"/>
        <end position="511"/>
    </location>
</feature>
<dbReference type="Pfam" id="PF16889">
    <property type="entry name" value="Hepar_II_III_N"/>
    <property type="match status" value="1"/>
</dbReference>
<evidence type="ECO:0000259" key="6">
    <source>
        <dbReference type="Pfam" id="PF16889"/>
    </source>
</evidence>
<dbReference type="GO" id="GO:0042597">
    <property type="term" value="C:periplasmic space"/>
    <property type="evidence" value="ECO:0007669"/>
    <property type="project" value="UniProtKB-SubCell"/>
</dbReference>
<keyword evidence="3" id="KW-0574">Periplasm</keyword>
<dbReference type="RefSeq" id="WP_021936286.1">
    <property type="nucleotide sequence ID" value="NZ_CP083674.1"/>
</dbReference>
<reference evidence="7 8" key="1">
    <citation type="journal article" date="2019" name="Nat. Med.">
        <title>A library of human gut bacterial isolates paired with longitudinal multiomics data enables mechanistic microbiome research.</title>
        <authorList>
            <person name="Poyet M."/>
            <person name="Groussin M."/>
            <person name="Gibbons S.M."/>
            <person name="Avila-Pacheco J."/>
            <person name="Jiang X."/>
            <person name="Kearney S.M."/>
            <person name="Perrotta A.R."/>
            <person name="Berdy B."/>
            <person name="Zhao S."/>
            <person name="Lieberman T.D."/>
            <person name="Swanson P.K."/>
            <person name="Smith M."/>
            <person name="Roesemann S."/>
            <person name="Alexander J.E."/>
            <person name="Rich S.A."/>
            <person name="Livny J."/>
            <person name="Vlamakis H."/>
            <person name="Clish C."/>
            <person name="Bullock K."/>
            <person name="Deik A."/>
            <person name="Scott J."/>
            <person name="Pierce K.A."/>
            <person name="Xavier R.J."/>
            <person name="Alm E.J."/>
        </authorList>
    </citation>
    <scope>NUCLEOTIDE SEQUENCE [LARGE SCALE GENOMIC DNA]</scope>
    <source>
        <strain evidence="7 8">BIOML-A10</strain>
    </source>
</reference>
<evidence type="ECO:0000256" key="1">
    <source>
        <dbReference type="ARBA" id="ARBA00004418"/>
    </source>
</evidence>
<evidence type="ECO:0000256" key="4">
    <source>
        <dbReference type="ARBA" id="ARBA00023239"/>
    </source>
</evidence>
<dbReference type="Gene3D" id="2.70.98.70">
    <property type="match status" value="1"/>
</dbReference>
<dbReference type="PANTHER" id="PTHR39210">
    <property type="entry name" value="HEPARIN-SULFATE LYASE"/>
    <property type="match status" value="1"/>
</dbReference>
<sequence length="520" mass="59995">MGVSKIITLYNTLRYLKPIQLLYRGKQLVGKYTSSGIDLNGTLKIKSSDMVFEGSIPFAPTYDVQSKCFSFLNRSHSFSSRIDWNWLGYGRLWVYNLNYFEYLDQENLPKEEGLVLIDDFISRLPDCVVGLEPYPLSLRCTNWIRFLGKHKIRNDKYDVILFKQLQLLTHKLEYHLLGNHLLENGFALFFGAYYFDDYRFYKLARRILLSELNEQTLHDGGNFELSPMYHCIILLRVLDCYNLVKSNSLFKKELLSFFEEKSLKMLGWLSSVCFENGDIPLFNDAAFGISPSPVALFAYAKRLGLNFEKSGLSDSGYRKLVTNKFECVVDVSRVGPDYQPGHAHADTFTFELHINNRPVIIDTGTSTYEVNEARFYERSTMAHNTVVVDNVNSSEVWAGHRVGKRAYVKLLKDKENKIQAVHSGYKSKGIRHLRSFSIKDETLIIEDVIGGQAMAYLHFHPSEQIEIFDNEIKGTDYSILINGAISIEMFDSYYAPEFNKKIPSKSIRINFKNKLETLFK</sequence>